<evidence type="ECO:0000313" key="2">
    <source>
        <dbReference type="EMBL" id="MBE4752200.1"/>
    </source>
</evidence>
<feature type="chain" id="PRO_5047013804" description="DUF2381 family protein" evidence="1">
    <location>
        <begin position="25"/>
        <end position="322"/>
    </location>
</feature>
<comment type="caution">
    <text evidence="2">The sequence shown here is derived from an EMBL/GenBank/DDBJ whole genome shotgun (WGS) entry which is preliminary data.</text>
</comment>
<feature type="signal peptide" evidence="1">
    <location>
        <begin position="1"/>
        <end position="24"/>
    </location>
</feature>
<keyword evidence="3" id="KW-1185">Reference proteome</keyword>
<dbReference type="EMBL" id="JAAIYO010000011">
    <property type="protein sequence ID" value="MBE4752200.1"/>
    <property type="molecule type" value="Genomic_DNA"/>
</dbReference>
<name>A0ABR9PW97_9BACT</name>
<evidence type="ECO:0008006" key="4">
    <source>
        <dbReference type="Google" id="ProtNLM"/>
    </source>
</evidence>
<evidence type="ECO:0000256" key="1">
    <source>
        <dbReference type="SAM" id="SignalP"/>
    </source>
</evidence>
<dbReference type="RefSeq" id="WP_193429393.1">
    <property type="nucleotide sequence ID" value="NZ_CBCSIP010000079.1"/>
</dbReference>
<protein>
    <recommendedName>
        <fullName evidence="4">DUF2381 family protein</fullName>
    </recommendedName>
</protein>
<keyword evidence="1" id="KW-0732">Signal</keyword>
<gene>
    <name evidence="2" type="ORF">G4177_28955</name>
</gene>
<accession>A0ABR9PW97</accession>
<sequence length="322" mass="35383">MHLRSPGFPLLSLLILFGGGPAWGEDTQAGVPAFKFAWPVPSRVGITERVVSEREHATLKYDGVLTARKPGPGATLHFENLQQVEPAARKNPPGTAGTEDLKALLITFTKPDLNLSETSALTRIEGLETALGSAVTVLEPDPQERENHRARWDTPLFQNQVRDRAELTWAAWVGTWSGVRLASGEERTKTVRLRHPNGPLEQRSTLRHRGAVAGTPGAVRLEWETSLDGAPYRQVVARTRELRCSAALARNPSDPCAAEVLESASSVTAVELVTEPGTLRPFSARTVHTEAFTLKGKPPVIQREERSYAFDWAWKAKRPGTR</sequence>
<reference evidence="2 3" key="1">
    <citation type="submission" date="2020-02" db="EMBL/GenBank/DDBJ databases">
        <authorList>
            <person name="Babadi Z.K."/>
            <person name="Risdian C."/>
            <person name="Ebrahimipour G.H."/>
            <person name="Wink J."/>
        </authorList>
    </citation>
    <scope>NUCLEOTIDE SEQUENCE [LARGE SCALE GENOMIC DNA]</scope>
    <source>
        <strain evidence="2 3">ZKHCc1 1396</strain>
    </source>
</reference>
<evidence type="ECO:0000313" key="3">
    <source>
        <dbReference type="Proteomes" id="UP001516472"/>
    </source>
</evidence>
<dbReference type="Proteomes" id="UP001516472">
    <property type="component" value="Unassembled WGS sequence"/>
</dbReference>
<organism evidence="2 3">
    <name type="scientific">Corallococcus soli</name>
    <dbReference type="NCBI Taxonomy" id="2710757"/>
    <lineage>
        <taxon>Bacteria</taxon>
        <taxon>Pseudomonadati</taxon>
        <taxon>Myxococcota</taxon>
        <taxon>Myxococcia</taxon>
        <taxon>Myxococcales</taxon>
        <taxon>Cystobacterineae</taxon>
        <taxon>Myxococcaceae</taxon>
        <taxon>Corallococcus</taxon>
    </lineage>
</organism>
<proteinExistence type="predicted"/>